<keyword evidence="2" id="KW-1185">Reference proteome</keyword>
<evidence type="ECO:0000313" key="1">
    <source>
        <dbReference type="EMBL" id="KAK7498084.1"/>
    </source>
</evidence>
<protein>
    <submittedName>
        <fullName evidence="1">Uncharacterized protein</fullName>
    </submittedName>
</protein>
<organism evidence="1 2">
    <name type="scientific">Batillaria attramentaria</name>
    <dbReference type="NCBI Taxonomy" id="370345"/>
    <lineage>
        <taxon>Eukaryota</taxon>
        <taxon>Metazoa</taxon>
        <taxon>Spiralia</taxon>
        <taxon>Lophotrochozoa</taxon>
        <taxon>Mollusca</taxon>
        <taxon>Gastropoda</taxon>
        <taxon>Caenogastropoda</taxon>
        <taxon>Sorbeoconcha</taxon>
        <taxon>Cerithioidea</taxon>
        <taxon>Batillariidae</taxon>
        <taxon>Batillaria</taxon>
    </lineage>
</organism>
<comment type="caution">
    <text evidence="1">The sequence shown here is derived from an EMBL/GenBank/DDBJ whole genome shotgun (WGS) entry which is preliminary data.</text>
</comment>
<dbReference type="EMBL" id="JACVVK020000053">
    <property type="protein sequence ID" value="KAK7498084.1"/>
    <property type="molecule type" value="Genomic_DNA"/>
</dbReference>
<name>A0ABD0LGJ7_9CAEN</name>
<evidence type="ECO:0000313" key="2">
    <source>
        <dbReference type="Proteomes" id="UP001519460"/>
    </source>
</evidence>
<dbReference type="Proteomes" id="UP001519460">
    <property type="component" value="Unassembled WGS sequence"/>
</dbReference>
<reference evidence="1 2" key="1">
    <citation type="journal article" date="2023" name="Sci. Data">
        <title>Genome assembly of the Korean intertidal mud-creeper Batillaria attramentaria.</title>
        <authorList>
            <person name="Patra A.K."/>
            <person name="Ho P.T."/>
            <person name="Jun S."/>
            <person name="Lee S.J."/>
            <person name="Kim Y."/>
            <person name="Won Y.J."/>
        </authorList>
    </citation>
    <scope>NUCLEOTIDE SEQUENCE [LARGE SCALE GENOMIC DNA]</scope>
    <source>
        <strain evidence="1">Wonlab-2016</strain>
    </source>
</reference>
<sequence>MCTLLHNPHNTETSVLHQLGVIHNVHPPGSPQHRDKCFTPAGGHTQCAPSSIIPTTQRQVFYTSWESYTMCTLLDPHNTETSVLHQLGVIHNVHPPGSVIKRTVTLNK</sequence>
<proteinExistence type="predicted"/>
<accession>A0ABD0LGJ7</accession>
<gene>
    <name evidence="1" type="ORF">BaRGS_00010672</name>
</gene>
<dbReference type="AlphaFoldDB" id="A0ABD0LGJ7"/>